<dbReference type="AlphaFoldDB" id="A0A4R5FPF1"/>
<dbReference type="Gene3D" id="3.10.450.50">
    <property type="match status" value="1"/>
</dbReference>
<reference evidence="2 3" key="1">
    <citation type="submission" date="2019-03" db="EMBL/GenBank/DDBJ databases">
        <title>Draft genome sequences of novel Actinobacteria.</title>
        <authorList>
            <person name="Sahin N."/>
            <person name="Ay H."/>
            <person name="Saygin H."/>
        </authorList>
    </citation>
    <scope>NUCLEOTIDE SEQUENCE [LARGE SCALE GENOMIC DNA]</scope>
    <source>
        <strain evidence="2 3">6K102</strain>
    </source>
</reference>
<proteinExistence type="predicted"/>
<gene>
    <name evidence="2" type="ORF">E1295_15290</name>
</gene>
<feature type="domain" description="SnoaL-like" evidence="1">
    <location>
        <begin position="4"/>
        <end position="113"/>
    </location>
</feature>
<dbReference type="Proteomes" id="UP000295136">
    <property type="component" value="Unassembled WGS sequence"/>
</dbReference>
<dbReference type="InterPro" id="IPR037401">
    <property type="entry name" value="SnoaL-like"/>
</dbReference>
<organism evidence="2 3">
    <name type="scientific">Nonomuraea mesophila</name>
    <dbReference type="NCBI Taxonomy" id="2530382"/>
    <lineage>
        <taxon>Bacteria</taxon>
        <taxon>Bacillati</taxon>
        <taxon>Actinomycetota</taxon>
        <taxon>Actinomycetes</taxon>
        <taxon>Streptosporangiales</taxon>
        <taxon>Streptosporangiaceae</taxon>
        <taxon>Nonomuraea</taxon>
    </lineage>
</organism>
<evidence type="ECO:0000313" key="2">
    <source>
        <dbReference type="EMBL" id="TDE54533.1"/>
    </source>
</evidence>
<keyword evidence="3" id="KW-1185">Reference proteome</keyword>
<evidence type="ECO:0000259" key="1">
    <source>
        <dbReference type="Pfam" id="PF12680"/>
    </source>
</evidence>
<dbReference type="SUPFAM" id="SSF54427">
    <property type="entry name" value="NTF2-like"/>
    <property type="match status" value="1"/>
</dbReference>
<protein>
    <recommendedName>
        <fullName evidence="1">SnoaL-like domain-containing protein</fullName>
    </recommendedName>
</protein>
<dbReference type="Pfam" id="PF12680">
    <property type="entry name" value="SnoaL_2"/>
    <property type="match status" value="1"/>
</dbReference>
<accession>A0A4R5FPF1</accession>
<name>A0A4R5FPF1_9ACTN</name>
<dbReference type="EMBL" id="SMLD01000033">
    <property type="protein sequence ID" value="TDE54533.1"/>
    <property type="molecule type" value="Genomic_DNA"/>
</dbReference>
<evidence type="ECO:0000313" key="3">
    <source>
        <dbReference type="Proteomes" id="UP000295136"/>
    </source>
</evidence>
<sequence>MSAREAFDGLRRHISGEEVDGLWAEDVVVETPFAPPGSPRRVEGRERFLAFARAGRAALPARLEMGEATVHDTADPGTIIVEYELGAVLPGTGERVSASFIGVLRVRDGRIVWWREYQDVLRVAAATGRLPGLLASLSAA</sequence>
<comment type="caution">
    <text evidence="2">The sequence shown here is derived from an EMBL/GenBank/DDBJ whole genome shotgun (WGS) entry which is preliminary data.</text>
</comment>
<dbReference type="InterPro" id="IPR032710">
    <property type="entry name" value="NTF2-like_dom_sf"/>
</dbReference>